<feature type="transmembrane region" description="Helical" evidence="1">
    <location>
        <begin position="318"/>
        <end position="339"/>
    </location>
</feature>
<feature type="chain" id="PRO_5013006852" description="Folate receptor-like domain-containing protein" evidence="2">
    <location>
        <begin position="20"/>
        <end position="360"/>
    </location>
</feature>
<sequence length="360" mass="39815">MILSIPFLTVAISIGSSIAAGISANSAQGRELLAAAGADRELQQQDNSFNFLNQYSIKFQGCHHIQQWNANADAGSNVRVMTKRLARFRLCPTDDCSNEKSVGCRSKYGDYIVDMSTFLQSYMQTIAQERDEKCGYAQEMCNNQCGNGNSEDCWTGCYQAFSEYDCQQYGQNQGFQAQQYTQCQQFQFNNNYDQTVYYIGPYCADQGGEIRLGVFTDDTCTTFSQNGPDMFYNAMGYALPYSSSSLVSTKCLACSQTNDNGYAQSREVCPNVYQVSGKCETRMNIDYPNESSCNYIEGVKVIRNDGVIRTSSRGKSKAAAVAIGLFTTLSVLLAGYVYYLRTKLSRAQINLSAASDALVS</sequence>
<comment type="caution">
    <text evidence="3">The sequence shown here is derived from an EMBL/GenBank/DDBJ whole genome shotgun (WGS) entry which is preliminary data.</text>
</comment>
<protein>
    <recommendedName>
        <fullName evidence="5">Folate receptor-like domain-containing protein</fullName>
    </recommendedName>
</protein>
<keyword evidence="1" id="KW-1133">Transmembrane helix</keyword>
<accession>A0A1Z5KI03</accession>
<evidence type="ECO:0008006" key="5">
    <source>
        <dbReference type="Google" id="ProtNLM"/>
    </source>
</evidence>
<evidence type="ECO:0000313" key="4">
    <source>
        <dbReference type="Proteomes" id="UP000198406"/>
    </source>
</evidence>
<keyword evidence="2" id="KW-0732">Signal</keyword>
<evidence type="ECO:0000256" key="1">
    <source>
        <dbReference type="SAM" id="Phobius"/>
    </source>
</evidence>
<name>A0A1Z5KI03_FISSO</name>
<feature type="signal peptide" evidence="2">
    <location>
        <begin position="1"/>
        <end position="19"/>
    </location>
</feature>
<dbReference type="AlphaFoldDB" id="A0A1Z5KI03"/>
<dbReference type="InParanoid" id="A0A1Z5KI03"/>
<dbReference type="EMBL" id="BDSP01000231">
    <property type="protein sequence ID" value="GAX25755.1"/>
    <property type="molecule type" value="Genomic_DNA"/>
</dbReference>
<keyword evidence="1" id="KW-0472">Membrane</keyword>
<keyword evidence="4" id="KW-1185">Reference proteome</keyword>
<dbReference type="Proteomes" id="UP000198406">
    <property type="component" value="Unassembled WGS sequence"/>
</dbReference>
<evidence type="ECO:0000256" key="2">
    <source>
        <dbReference type="SAM" id="SignalP"/>
    </source>
</evidence>
<organism evidence="3 4">
    <name type="scientific">Fistulifera solaris</name>
    <name type="common">Oleaginous diatom</name>
    <dbReference type="NCBI Taxonomy" id="1519565"/>
    <lineage>
        <taxon>Eukaryota</taxon>
        <taxon>Sar</taxon>
        <taxon>Stramenopiles</taxon>
        <taxon>Ochrophyta</taxon>
        <taxon>Bacillariophyta</taxon>
        <taxon>Bacillariophyceae</taxon>
        <taxon>Bacillariophycidae</taxon>
        <taxon>Naviculales</taxon>
        <taxon>Naviculaceae</taxon>
        <taxon>Fistulifera</taxon>
    </lineage>
</organism>
<gene>
    <name evidence="3" type="ORF">FisN_8Hh345</name>
</gene>
<reference evidence="3 4" key="1">
    <citation type="journal article" date="2015" name="Plant Cell">
        <title>Oil accumulation by the oleaginous diatom Fistulifera solaris as revealed by the genome and transcriptome.</title>
        <authorList>
            <person name="Tanaka T."/>
            <person name="Maeda Y."/>
            <person name="Veluchamy A."/>
            <person name="Tanaka M."/>
            <person name="Abida H."/>
            <person name="Marechal E."/>
            <person name="Bowler C."/>
            <person name="Muto M."/>
            <person name="Sunaga Y."/>
            <person name="Tanaka M."/>
            <person name="Yoshino T."/>
            <person name="Taniguchi T."/>
            <person name="Fukuda Y."/>
            <person name="Nemoto M."/>
            <person name="Matsumoto M."/>
            <person name="Wong P.S."/>
            <person name="Aburatani S."/>
            <person name="Fujibuchi W."/>
        </authorList>
    </citation>
    <scope>NUCLEOTIDE SEQUENCE [LARGE SCALE GENOMIC DNA]</scope>
    <source>
        <strain evidence="3 4">JPCC DA0580</strain>
    </source>
</reference>
<dbReference type="OrthoDB" id="41670at2759"/>
<proteinExistence type="predicted"/>
<evidence type="ECO:0000313" key="3">
    <source>
        <dbReference type="EMBL" id="GAX25755.1"/>
    </source>
</evidence>
<keyword evidence="1" id="KW-0812">Transmembrane</keyword>